<reference evidence="8 9" key="1">
    <citation type="submission" date="2008-07" db="EMBL/GenBank/DDBJ databases">
        <authorList>
            <person name="El-Sayed N."/>
            <person name="Caler E."/>
            <person name="Inman J."/>
            <person name="Amedeo P."/>
            <person name="Hass B."/>
            <person name="Wortman J."/>
        </authorList>
    </citation>
    <scope>NUCLEOTIDE SEQUENCE [LARGE SCALE GENOMIC DNA]</scope>
    <source>
        <strain evidence="9">ATCC 50983 / TXsc</strain>
    </source>
</reference>
<evidence type="ECO:0000256" key="4">
    <source>
        <dbReference type="ARBA" id="ARBA00022777"/>
    </source>
</evidence>
<dbReference type="InterPro" id="IPR000961">
    <property type="entry name" value="AGC-kinase_C"/>
</dbReference>
<dbReference type="InterPro" id="IPR011009">
    <property type="entry name" value="Kinase-like_dom_sf"/>
</dbReference>
<keyword evidence="5" id="KW-0067">ATP-binding</keyword>
<sequence length="288" mass="33181">MGCRVSAKAHPEGAVEEAVNVPCALKILNKVKVATKNGSVESAAEAIRHEAEILGQLEFPFIVGVLKVFQDPRRVFVLMEFCTGGELYKVIHSRDRVPKHIAQFWIGELVLTLEHLNKYHIVYRDLKPENCMLDQEGHIKMVDFGMAKRLDPKRKFRTRTNCGTLIYQPPEMLLNRSYSIEPDWWSLGVMIFELFTLRFPWDWSRDHHDEFNIQQAILAVNIRWGRSGRGIDRATKSLIKRLLVYNPKKRIAGLIAKVKDHKFFKGLEWNLLLNKQIPVPYVPGSIPG</sequence>
<dbReference type="GO" id="GO:0005952">
    <property type="term" value="C:cAMP-dependent protein kinase complex"/>
    <property type="evidence" value="ECO:0007669"/>
    <property type="project" value="TreeGrafter"/>
</dbReference>
<feature type="domain" description="AGC-kinase C-terminal" evidence="7">
    <location>
        <begin position="265"/>
        <end position="288"/>
    </location>
</feature>
<dbReference type="PROSITE" id="PS00108">
    <property type="entry name" value="PROTEIN_KINASE_ST"/>
    <property type="match status" value="1"/>
</dbReference>
<evidence type="ECO:0000256" key="2">
    <source>
        <dbReference type="ARBA" id="ARBA00022679"/>
    </source>
</evidence>
<protein>
    <submittedName>
        <fullName evidence="8">cAMP-dependent protein kinase catalytic subunit, putative</fullName>
    </submittedName>
</protein>
<dbReference type="InterPro" id="IPR000719">
    <property type="entry name" value="Prot_kinase_dom"/>
</dbReference>
<accession>C5LKM6</accession>
<keyword evidence="9" id="KW-1185">Reference proteome</keyword>
<feature type="domain" description="Protein kinase" evidence="6">
    <location>
        <begin position="1"/>
        <end position="264"/>
    </location>
</feature>
<evidence type="ECO:0000313" key="9">
    <source>
        <dbReference type="Proteomes" id="UP000007800"/>
    </source>
</evidence>
<evidence type="ECO:0000256" key="1">
    <source>
        <dbReference type="ARBA" id="ARBA00022527"/>
    </source>
</evidence>
<dbReference type="OMA" id="YESERHS"/>
<dbReference type="GO" id="GO:0004691">
    <property type="term" value="F:cAMP-dependent protein kinase activity"/>
    <property type="evidence" value="ECO:0007669"/>
    <property type="project" value="TreeGrafter"/>
</dbReference>
<dbReference type="GeneID" id="9048166"/>
<dbReference type="RefSeq" id="XP_002770692.1">
    <property type="nucleotide sequence ID" value="XM_002770646.1"/>
</dbReference>
<keyword evidence="1" id="KW-0723">Serine/threonine-protein kinase</keyword>
<dbReference type="Proteomes" id="UP000007800">
    <property type="component" value="Unassembled WGS sequence"/>
</dbReference>
<keyword evidence="2" id="KW-0808">Transferase</keyword>
<dbReference type="Pfam" id="PF00069">
    <property type="entry name" value="Pkinase"/>
    <property type="match status" value="1"/>
</dbReference>
<dbReference type="PANTHER" id="PTHR24353">
    <property type="entry name" value="CYCLIC NUCLEOTIDE-DEPENDENT PROTEIN KINASE"/>
    <property type="match status" value="1"/>
</dbReference>
<dbReference type="PROSITE" id="PS51285">
    <property type="entry name" value="AGC_KINASE_CTER"/>
    <property type="match status" value="1"/>
</dbReference>
<dbReference type="EMBL" id="GG682853">
    <property type="protein sequence ID" value="EER02707.1"/>
    <property type="molecule type" value="Genomic_DNA"/>
</dbReference>
<evidence type="ECO:0000313" key="8">
    <source>
        <dbReference type="EMBL" id="EER02707.1"/>
    </source>
</evidence>
<dbReference type="PANTHER" id="PTHR24353:SF37">
    <property type="entry name" value="CAMP-DEPENDENT PROTEIN KINASE CATALYTIC SUBUNIT PRKX"/>
    <property type="match status" value="1"/>
</dbReference>
<dbReference type="InParanoid" id="C5LKM6"/>
<dbReference type="AlphaFoldDB" id="C5LKM6"/>
<gene>
    <name evidence="8" type="ORF">Pmar_PMAR025728</name>
</gene>
<dbReference type="SUPFAM" id="SSF56112">
    <property type="entry name" value="Protein kinase-like (PK-like)"/>
    <property type="match status" value="1"/>
</dbReference>
<proteinExistence type="predicted"/>
<dbReference type="Gene3D" id="1.10.510.10">
    <property type="entry name" value="Transferase(Phosphotransferase) domain 1"/>
    <property type="match status" value="1"/>
</dbReference>
<evidence type="ECO:0000256" key="5">
    <source>
        <dbReference type="ARBA" id="ARBA00022840"/>
    </source>
</evidence>
<evidence type="ECO:0000259" key="7">
    <source>
        <dbReference type="PROSITE" id="PS51285"/>
    </source>
</evidence>
<dbReference type="OrthoDB" id="432483at2759"/>
<dbReference type="Gene3D" id="3.30.200.20">
    <property type="entry name" value="Phosphorylase Kinase, domain 1"/>
    <property type="match status" value="1"/>
</dbReference>
<keyword evidence="3" id="KW-0547">Nucleotide-binding</keyword>
<keyword evidence="4 8" id="KW-0418">Kinase</keyword>
<dbReference type="InterPro" id="IPR008271">
    <property type="entry name" value="Ser/Thr_kinase_AS"/>
</dbReference>
<evidence type="ECO:0000256" key="3">
    <source>
        <dbReference type="ARBA" id="ARBA00022741"/>
    </source>
</evidence>
<organism evidence="9">
    <name type="scientific">Perkinsus marinus (strain ATCC 50983 / TXsc)</name>
    <dbReference type="NCBI Taxonomy" id="423536"/>
    <lineage>
        <taxon>Eukaryota</taxon>
        <taxon>Sar</taxon>
        <taxon>Alveolata</taxon>
        <taxon>Perkinsozoa</taxon>
        <taxon>Perkinsea</taxon>
        <taxon>Perkinsida</taxon>
        <taxon>Perkinsidae</taxon>
        <taxon>Perkinsus</taxon>
    </lineage>
</organism>
<dbReference type="SMART" id="SM00220">
    <property type="entry name" value="S_TKc"/>
    <property type="match status" value="1"/>
</dbReference>
<name>C5LKM6_PERM5</name>
<evidence type="ECO:0000259" key="6">
    <source>
        <dbReference type="PROSITE" id="PS50011"/>
    </source>
</evidence>
<dbReference type="PROSITE" id="PS50011">
    <property type="entry name" value="PROTEIN_KINASE_DOM"/>
    <property type="match status" value="1"/>
</dbReference>
<dbReference type="GO" id="GO:0005524">
    <property type="term" value="F:ATP binding"/>
    <property type="evidence" value="ECO:0007669"/>
    <property type="project" value="UniProtKB-KW"/>
</dbReference>